<accession>A0A7Y9S456</accession>
<gene>
    <name evidence="9" type="ORF">BJ980_001998</name>
</gene>
<dbReference type="Pfam" id="PF04542">
    <property type="entry name" value="Sigma70_r2"/>
    <property type="match status" value="1"/>
</dbReference>
<evidence type="ECO:0000256" key="6">
    <source>
        <dbReference type="RuleBase" id="RU000716"/>
    </source>
</evidence>
<name>A0A7Y9S456_9ACTN</name>
<dbReference type="InterPro" id="IPR013325">
    <property type="entry name" value="RNA_pol_sigma_r2"/>
</dbReference>
<dbReference type="NCBIfam" id="TIGR02937">
    <property type="entry name" value="sigma70-ECF"/>
    <property type="match status" value="1"/>
</dbReference>
<evidence type="ECO:0000313" key="9">
    <source>
        <dbReference type="EMBL" id="NYG59075.1"/>
    </source>
</evidence>
<reference evidence="9 10" key="1">
    <citation type="submission" date="2020-07" db="EMBL/GenBank/DDBJ databases">
        <title>Sequencing the genomes of 1000 actinobacteria strains.</title>
        <authorList>
            <person name="Klenk H.-P."/>
        </authorList>
    </citation>
    <scope>NUCLEOTIDE SEQUENCE [LARGE SCALE GENOMIC DNA]</scope>
    <source>
        <strain evidence="9 10">DSM 23819</strain>
    </source>
</reference>
<dbReference type="CDD" id="cd06171">
    <property type="entry name" value="Sigma70_r4"/>
    <property type="match status" value="1"/>
</dbReference>
<dbReference type="InterPro" id="IPR039425">
    <property type="entry name" value="RNA_pol_sigma-70-like"/>
</dbReference>
<dbReference type="PANTHER" id="PTHR43133">
    <property type="entry name" value="RNA POLYMERASE ECF-TYPE SIGMA FACTO"/>
    <property type="match status" value="1"/>
</dbReference>
<dbReference type="RefSeq" id="WP_179502166.1">
    <property type="nucleotide sequence ID" value="NZ_JACCAA010000001.1"/>
</dbReference>
<dbReference type="SUPFAM" id="SSF88946">
    <property type="entry name" value="Sigma2 domain of RNA polymerase sigma factors"/>
    <property type="match status" value="1"/>
</dbReference>
<feature type="domain" description="RNA polymerase sigma factor 70 region 4 type 2" evidence="8">
    <location>
        <begin position="138"/>
        <end position="189"/>
    </location>
</feature>
<dbReference type="GO" id="GO:0006950">
    <property type="term" value="P:response to stress"/>
    <property type="evidence" value="ECO:0007669"/>
    <property type="project" value="UniProtKB-ARBA"/>
</dbReference>
<keyword evidence="3 6" id="KW-0731">Sigma factor</keyword>
<evidence type="ECO:0000256" key="2">
    <source>
        <dbReference type="ARBA" id="ARBA00023015"/>
    </source>
</evidence>
<dbReference type="InterPro" id="IPR014284">
    <property type="entry name" value="RNA_pol_sigma-70_dom"/>
</dbReference>
<proteinExistence type="inferred from homology"/>
<dbReference type="InterPro" id="IPR036388">
    <property type="entry name" value="WH-like_DNA-bd_sf"/>
</dbReference>
<dbReference type="InterPro" id="IPR013324">
    <property type="entry name" value="RNA_pol_sigma_r3/r4-like"/>
</dbReference>
<dbReference type="NCBIfam" id="NF007228">
    <property type="entry name" value="PRK09646.1"/>
    <property type="match status" value="1"/>
</dbReference>
<evidence type="ECO:0000259" key="7">
    <source>
        <dbReference type="Pfam" id="PF04542"/>
    </source>
</evidence>
<protein>
    <recommendedName>
        <fullName evidence="6">RNA polymerase sigma factor</fullName>
    </recommendedName>
</protein>
<dbReference type="Gene3D" id="1.10.10.10">
    <property type="entry name" value="Winged helix-like DNA-binding domain superfamily/Winged helix DNA-binding domain"/>
    <property type="match status" value="1"/>
</dbReference>
<dbReference type="Gene3D" id="1.10.1740.10">
    <property type="match status" value="1"/>
</dbReference>
<feature type="domain" description="RNA polymerase sigma-70 region 2" evidence="7">
    <location>
        <begin position="38"/>
        <end position="104"/>
    </location>
</feature>
<evidence type="ECO:0000256" key="1">
    <source>
        <dbReference type="ARBA" id="ARBA00010641"/>
    </source>
</evidence>
<dbReference type="GO" id="GO:0016987">
    <property type="term" value="F:sigma factor activity"/>
    <property type="evidence" value="ECO:0007669"/>
    <property type="project" value="UniProtKB-KW"/>
</dbReference>
<dbReference type="InterPro" id="IPR013249">
    <property type="entry name" value="RNA_pol_sigma70_r4_t2"/>
</dbReference>
<keyword evidence="5 6" id="KW-0804">Transcription</keyword>
<organism evidence="9 10">
    <name type="scientific">Nocardioides daedukensis</name>
    <dbReference type="NCBI Taxonomy" id="634462"/>
    <lineage>
        <taxon>Bacteria</taxon>
        <taxon>Bacillati</taxon>
        <taxon>Actinomycetota</taxon>
        <taxon>Actinomycetes</taxon>
        <taxon>Propionibacteriales</taxon>
        <taxon>Nocardioidaceae</taxon>
        <taxon>Nocardioides</taxon>
    </lineage>
</organism>
<dbReference type="SUPFAM" id="SSF88659">
    <property type="entry name" value="Sigma3 and sigma4 domains of RNA polymerase sigma factors"/>
    <property type="match status" value="1"/>
</dbReference>
<comment type="caution">
    <text evidence="9">The sequence shown here is derived from an EMBL/GenBank/DDBJ whole genome shotgun (WGS) entry which is preliminary data.</text>
</comment>
<evidence type="ECO:0000259" key="8">
    <source>
        <dbReference type="Pfam" id="PF08281"/>
    </source>
</evidence>
<dbReference type="PANTHER" id="PTHR43133:SF66">
    <property type="entry name" value="ECF RNA POLYMERASE SIGMA FACTOR SIGK"/>
    <property type="match status" value="1"/>
</dbReference>
<evidence type="ECO:0000256" key="4">
    <source>
        <dbReference type="ARBA" id="ARBA00023125"/>
    </source>
</evidence>
<evidence type="ECO:0000256" key="3">
    <source>
        <dbReference type="ARBA" id="ARBA00023082"/>
    </source>
</evidence>
<dbReference type="PROSITE" id="PS01063">
    <property type="entry name" value="SIGMA70_ECF"/>
    <property type="match status" value="1"/>
</dbReference>
<dbReference type="Proteomes" id="UP000540656">
    <property type="component" value="Unassembled WGS sequence"/>
</dbReference>
<dbReference type="AlphaFoldDB" id="A0A7Y9S456"/>
<comment type="similarity">
    <text evidence="1 6">Belongs to the sigma-70 factor family. ECF subfamily.</text>
</comment>
<keyword evidence="2 6" id="KW-0805">Transcription regulation</keyword>
<evidence type="ECO:0000256" key="5">
    <source>
        <dbReference type="ARBA" id="ARBA00023163"/>
    </source>
</evidence>
<dbReference type="GO" id="GO:0006352">
    <property type="term" value="P:DNA-templated transcription initiation"/>
    <property type="evidence" value="ECO:0007669"/>
    <property type="project" value="InterPro"/>
</dbReference>
<evidence type="ECO:0000313" key="10">
    <source>
        <dbReference type="Proteomes" id="UP000540656"/>
    </source>
</evidence>
<sequence length="202" mass="22188">MRGIAAVPSGDTSPEGPVDLAALFRRASRGDESAFGQLYDATAARVHGLVLRVVRDPAQAEEVTQEAYLEVWRTASRFDPERGSPLSWLMTIAHRRAVDRVRSAEASSRRDSTWHNQSAVVDHDETAEAATAALEATRVRAALHTLTDVQREALELAYFGGYTHVEVATMLDLPVGTAKTRIRDGLIRLRDTLGPREEGSIR</sequence>
<keyword evidence="10" id="KW-1185">Reference proteome</keyword>
<keyword evidence="4 6" id="KW-0238">DNA-binding</keyword>
<dbReference type="InterPro" id="IPR000838">
    <property type="entry name" value="RNA_pol_sigma70_ECF_CS"/>
</dbReference>
<dbReference type="InterPro" id="IPR007627">
    <property type="entry name" value="RNA_pol_sigma70_r2"/>
</dbReference>
<dbReference type="Pfam" id="PF08281">
    <property type="entry name" value="Sigma70_r4_2"/>
    <property type="match status" value="1"/>
</dbReference>
<dbReference type="EMBL" id="JACCAA010000001">
    <property type="protein sequence ID" value="NYG59075.1"/>
    <property type="molecule type" value="Genomic_DNA"/>
</dbReference>
<dbReference type="GO" id="GO:0003677">
    <property type="term" value="F:DNA binding"/>
    <property type="evidence" value="ECO:0007669"/>
    <property type="project" value="UniProtKB-KW"/>
</dbReference>